<dbReference type="EMBL" id="WTYA01000007">
    <property type="protein sequence ID" value="MXP29294.1"/>
    <property type="molecule type" value="Genomic_DNA"/>
</dbReference>
<dbReference type="PANTHER" id="PTHR43135">
    <property type="entry name" value="ALPHA-D-RIBOSE 1-METHYLPHOSPHONATE 5-TRIPHOSPHATE DIPHOSPHATASE"/>
    <property type="match status" value="1"/>
</dbReference>
<dbReference type="AlphaFoldDB" id="A0A845AI45"/>
<comment type="caution">
    <text evidence="2">The sequence shown here is derived from an EMBL/GenBank/DDBJ whole genome shotgun (WGS) entry which is preliminary data.</text>
</comment>
<keyword evidence="3" id="KW-1185">Reference proteome</keyword>
<dbReference type="InterPro" id="IPR011059">
    <property type="entry name" value="Metal-dep_hydrolase_composite"/>
</dbReference>
<reference evidence="2 3" key="1">
    <citation type="submission" date="2019-12" db="EMBL/GenBank/DDBJ databases">
        <title>Genomic-based taxomic classification of the family Erythrobacteraceae.</title>
        <authorList>
            <person name="Xu L."/>
        </authorList>
    </citation>
    <scope>NUCLEOTIDE SEQUENCE [LARGE SCALE GENOMIC DNA]</scope>
    <source>
        <strain evidence="2 3">KEMB 9005-328</strain>
    </source>
</reference>
<dbReference type="PANTHER" id="PTHR43135:SF3">
    <property type="entry name" value="ALPHA-D-RIBOSE 1-METHYLPHOSPHONATE 5-TRIPHOSPHATE DIPHOSPHATASE"/>
    <property type="match status" value="1"/>
</dbReference>
<dbReference type="InterPro" id="IPR032466">
    <property type="entry name" value="Metal_Hydrolase"/>
</dbReference>
<dbReference type="Pfam" id="PF01979">
    <property type="entry name" value="Amidohydro_1"/>
    <property type="match status" value="1"/>
</dbReference>
<dbReference type="GO" id="GO:0016810">
    <property type="term" value="F:hydrolase activity, acting on carbon-nitrogen (but not peptide) bonds"/>
    <property type="evidence" value="ECO:0007669"/>
    <property type="project" value="InterPro"/>
</dbReference>
<dbReference type="Gene3D" id="2.30.40.10">
    <property type="entry name" value="Urease, subunit C, domain 1"/>
    <property type="match status" value="1"/>
</dbReference>
<dbReference type="OrthoDB" id="8098664at2"/>
<organism evidence="2 3">
    <name type="scientific">Qipengyuania algicida</name>
    <dbReference type="NCBI Taxonomy" id="1836209"/>
    <lineage>
        <taxon>Bacteria</taxon>
        <taxon>Pseudomonadati</taxon>
        <taxon>Pseudomonadota</taxon>
        <taxon>Alphaproteobacteria</taxon>
        <taxon>Sphingomonadales</taxon>
        <taxon>Erythrobacteraceae</taxon>
        <taxon>Qipengyuania</taxon>
    </lineage>
</organism>
<proteinExistence type="predicted"/>
<dbReference type="CDD" id="cd01299">
    <property type="entry name" value="Met_dep_hydrolase_A"/>
    <property type="match status" value="1"/>
</dbReference>
<evidence type="ECO:0000313" key="2">
    <source>
        <dbReference type="EMBL" id="MXP29294.1"/>
    </source>
</evidence>
<dbReference type="SUPFAM" id="SSF51556">
    <property type="entry name" value="Metallo-dependent hydrolases"/>
    <property type="match status" value="1"/>
</dbReference>
<sequence length="445" mass="47164">MRFLGGVMIERIGLLAKSTLALFGVLATLSAYPVHSQETEKSPITALVGGAVVNIDTGKVDRNAVVLVRGDRIEAIGSAGNTPIPQGAKIAHMDGKYLIPGLMNMHVHLGLKLPGAAGAALVDETDPEETLRMAANAHRSLMSGVTTLRLVGEDHGNDFALKKAIESGEIIGPRIETAGEVIVPTGGHGSLEADGPYGLAKAAREQIKQGATWIKIAISGGISDSHGAISAAPMTDEEMSTIIEVAHRNNVKITAHNGSSVAAQQALKFGIDGFEHGYHLNDDVLTKMKKQGTWLVPTIVVTQPGAREFYKKIGSPDWYLKRVAETGEDHWKTLKHAISLGVNIALGTDQFPFEPNSGTTATIREAELYVKAGMTPLQALQAATINAAKMLGRDDIGRIAPGKYADIVAVDSDPTADISALRSIDFVMKGGDIVRDDFEPAIISH</sequence>
<gene>
    <name evidence="2" type="ORF">GRI58_10725</name>
</gene>
<name>A0A845AI45_9SPHN</name>
<protein>
    <submittedName>
        <fullName evidence="2">Amidohydrolase family protein</fullName>
    </submittedName>
</protein>
<dbReference type="InterPro" id="IPR057744">
    <property type="entry name" value="OTAase-like"/>
</dbReference>
<dbReference type="Gene3D" id="3.20.20.140">
    <property type="entry name" value="Metal-dependent hydrolases"/>
    <property type="match status" value="1"/>
</dbReference>
<dbReference type="InterPro" id="IPR006680">
    <property type="entry name" value="Amidohydro-rel"/>
</dbReference>
<dbReference type="SUPFAM" id="SSF51338">
    <property type="entry name" value="Composite domain of metallo-dependent hydrolases"/>
    <property type="match status" value="1"/>
</dbReference>
<keyword evidence="2" id="KW-0378">Hydrolase</keyword>
<evidence type="ECO:0000259" key="1">
    <source>
        <dbReference type="Pfam" id="PF01979"/>
    </source>
</evidence>
<accession>A0A845AI45</accession>
<dbReference type="Proteomes" id="UP000439780">
    <property type="component" value="Unassembled WGS sequence"/>
</dbReference>
<feature type="domain" description="Amidohydrolase-related" evidence="1">
    <location>
        <begin position="97"/>
        <end position="434"/>
    </location>
</feature>
<evidence type="ECO:0000313" key="3">
    <source>
        <dbReference type="Proteomes" id="UP000439780"/>
    </source>
</evidence>
<dbReference type="InterPro" id="IPR051781">
    <property type="entry name" value="Metallo-dep_Hydrolase"/>
</dbReference>